<dbReference type="EMBL" id="BARW01007483">
    <property type="protein sequence ID" value="GAI87686.1"/>
    <property type="molecule type" value="Genomic_DNA"/>
</dbReference>
<name>X1T8I0_9ZZZZ</name>
<proteinExistence type="predicted"/>
<comment type="caution">
    <text evidence="1">The sequence shown here is derived from an EMBL/GenBank/DDBJ whole genome shotgun (WGS) entry which is preliminary data.</text>
</comment>
<organism evidence="1">
    <name type="scientific">marine sediment metagenome</name>
    <dbReference type="NCBI Taxonomy" id="412755"/>
    <lineage>
        <taxon>unclassified sequences</taxon>
        <taxon>metagenomes</taxon>
        <taxon>ecological metagenomes</taxon>
    </lineage>
</organism>
<evidence type="ECO:0000313" key="1">
    <source>
        <dbReference type="EMBL" id="GAI87686.1"/>
    </source>
</evidence>
<reference evidence="1" key="1">
    <citation type="journal article" date="2014" name="Front. Microbiol.">
        <title>High frequency of phylogenetically diverse reductive dehalogenase-homologous genes in deep subseafloor sedimentary metagenomes.</title>
        <authorList>
            <person name="Kawai M."/>
            <person name="Futagami T."/>
            <person name="Toyoda A."/>
            <person name="Takaki Y."/>
            <person name="Nishi S."/>
            <person name="Hori S."/>
            <person name="Arai W."/>
            <person name="Tsubouchi T."/>
            <person name="Morono Y."/>
            <person name="Uchiyama I."/>
            <person name="Ito T."/>
            <person name="Fujiyama A."/>
            <person name="Inagaki F."/>
            <person name="Takami H."/>
        </authorList>
    </citation>
    <scope>NUCLEOTIDE SEQUENCE</scope>
    <source>
        <strain evidence="1">Expedition CK06-06</strain>
    </source>
</reference>
<gene>
    <name evidence="1" type="ORF">S12H4_15560</name>
</gene>
<protein>
    <submittedName>
        <fullName evidence="1">Uncharacterized protein</fullName>
    </submittedName>
</protein>
<dbReference type="AlphaFoldDB" id="X1T8I0"/>
<accession>X1T8I0</accession>
<sequence>MMQLIPSLELPTPFGGTISTPPLETPPLKLPAMPDERSAKAIGHGVGEDAAMIVGLIPFVGDVLADILVDLHHAEIKNILTDAEYREFANYNKSFPTAIALARTLCFKEV</sequence>